<evidence type="ECO:0000313" key="10">
    <source>
        <dbReference type="EMBL" id="QHU35212.1"/>
    </source>
</evidence>
<dbReference type="Pfam" id="PF00316">
    <property type="entry name" value="FBPase"/>
    <property type="match status" value="1"/>
</dbReference>
<feature type="domain" description="Fructose-1-6-bisphosphatase class 1 C-terminal" evidence="9">
    <location>
        <begin position="171"/>
        <end position="288"/>
    </location>
</feature>
<keyword evidence="4" id="KW-0963">Cytoplasm</keyword>
<dbReference type="GO" id="GO:0006000">
    <property type="term" value="P:fructose metabolic process"/>
    <property type="evidence" value="ECO:0007669"/>
    <property type="project" value="TreeGrafter"/>
</dbReference>
<dbReference type="EC" id="3.1.3.11" evidence="3"/>
<sequence>MKEIESIYDNIRTSCLKISEKISDMNPFMNSKIVSNNISGDEVKTLDLITNNIMIKELSKNKNIKYLISEENEDIINIHKDGKYLVAFDPLDGSSNIDSNITIGTIFCIYKLDNNSLDKIILGKSIVSAGYCLYGGSTQLILADKNNGVNLYVMNKTQNSNKFKYISELKMPEKGKIYAINESNKYRWNNRNYIKLVKEFIDLKYTQRWVGSLVADAHRTIIKGGFFSYPGDEKSPLGSLRLLYEAIPFCFIIENSGGNSYLNDNLKDWKKIVFPKNIHVKIPVTFASNYENNFIIANLK</sequence>
<evidence type="ECO:0000256" key="5">
    <source>
        <dbReference type="ARBA" id="ARBA00022801"/>
    </source>
</evidence>
<dbReference type="InterPro" id="IPR028343">
    <property type="entry name" value="FBPtase"/>
</dbReference>
<evidence type="ECO:0000256" key="1">
    <source>
        <dbReference type="ARBA" id="ARBA00001273"/>
    </source>
</evidence>
<comment type="pathway">
    <text evidence="7">Carbohydrate biosynthesis.</text>
</comment>
<accession>A0A6C0M126</accession>
<dbReference type="InterPro" id="IPR033391">
    <property type="entry name" value="FBPase_N"/>
</dbReference>
<dbReference type="PIRSF" id="PIRSF500210">
    <property type="entry name" value="FBPtase"/>
    <property type="match status" value="1"/>
</dbReference>
<dbReference type="InterPro" id="IPR044015">
    <property type="entry name" value="FBPase_C_dom"/>
</dbReference>
<reference evidence="10" key="1">
    <citation type="journal article" date="2020" name="Nature">
        <title>Giant virus diversity and host interactions through global metagenomics.</title>
        <authorList>
            <person name="Schulz F."/>
            <person name="Roux S."/>
            <person name="Paez-Espino D."/>
            <person name="Jungbluth S."/>
            <person name="Walsh D.A."/>
            <person name="Denef V.J."/>
            <person name="McMahon K.D."/>
            <person name="Konstantinidis K.T."/>
            <person name="Eloe-Fadrosh E.A."/>
            <person name="Kyrpides N.C."/>
            <person name="Woyke T."/>
        </authorList>
    </citation>
    <scope>NUCLEOTIDE SEQUENCE</scope>
    <source>
        <strain evidence="10">GVMAG-S-1017745-26</strain>
    </source>
</reference>
<keyword evidence="6" id="KW-0119">Carbohydrate metabolism</keyword>
<dbReference type="GO" id="GO:0006002">
    <property type="term" value="P:fructose 6-phosphate metabolic process"/>
    <property type="evidence" value="ECO:0007669"/>
    <property type="project" value="TreeGrafter"/>
</dbReference>
<proteinExistence type="inferred from homology"/>
<keyword evidence="5" id="KW-0378">Hydrolase</keyword>
<evidence type="ECO:0000256" key="3">
    <source>
        <dbReference type="ARBA" id="ARBA00013093"/>
    </source>
</evidence>
<dbReference type="GO" id="GO:0030388">
    <property type="term" value="P:fructose 1,6-bisphosphate metabolic process"/>
    <property type="evidence" value="ECO:0007669"/>
    <property type="project" value="TreeGrafter"/>
</dbReference>
<dbReference type="Gene3D" id="3.40.190.80">
    <property type="match status" value="1"/>
</dbReference>
<dbReference type="GO" id="GO:0005986">
    <property type="term" value="P:sucrose biosynthetic process"/>
    <property type="evidence" value="ECO:0007669"/>
    <property type="project" value="TreeGrafter"/>
</dbReference>
<dbReference type="PIRSF" id="PIRSF000904">
    <property type="entry name" value="FBPtase_SBPase"/>
    <property type="match status" value="1"/>
</dbReference>
<dbReference type="PANTHER" id="PTHR11556:SF35">
    <property type="entry name" value="SEDOHEPTULOSE-1,7-BISPHOSPHATASE, CHLOROPLASTIC"/>
    <property type="match status" value="1"/>
</dbReference>
<dbReference type="GO" id="GO:0005737">
    <property type="term" value="C:cytoplasm"/>
    <property type="evidence" value="ECO:0007669"/>
    <property type="project" value="TreeGrafter"/>
</dbReference>
<dbReference type="GO" id="GO:0042132">
    <property type="term" value="F:fructose 1,6-bisphosphate 1-phosphatase activity"/>
    <property type="evidence" value="ECO:0007669"/>
    <property type="project" value="UniProtKB-EC"/>
</dbReference>
<dbReference type="InterPro" id="IPR000146">
    <property type="entry name" value="FBPase_class-1"/>
</dbReference>
<comment type="similarity">
    <text evidence="2">Belongs to the FBPase class 1 family.</text>
</comment>
<dbReference type="PRINTS" id="PR00115">
    <property type="entry name" value="F16BPHPHTASE"/>
</dbReference>
<evidence type="ECO:0000259" key="8">
    <source>
        <dbReference type="Pfam" id="PF00316"/>
    </source>
</evidence>
<dbReference type="AlphaFoldDB" id="A0A6C0M126"/>
<protein>
    <recommendedName>
        <fullName evidence="3">fructose-bisphosphatase</fullName>
        <ecNumber evidence="3">3.1.3.11</ecNumber>
    </recommendedName>
</protein>
<dbReference type="Gene3D" id="3.30.540.10">
    <property type="entry name" value="Fructose-1,6-Bisphosphatase, subunit A, domain 1"/>
    <property type="match status" value="1"/>
</dbReference>
<comment type="catalytic activity">
    <reaction evidence="1">
        <text>beta-D-fructose 1,6-bisphosphate + H2O = beta-D-fructose 6-phosphate + phosphate</text>
        <dbReference type="Rhea" id="RHEA:11064"/>
        <dbReference type="ChEBI" id="CHEBI:15377"/>
        <dbReference type="ChEBI" id="CHEBI:32966"/>
        <dbReference type="ChEBI" id="CHEBI:43474"/>
        <dbReference type="ChEBI" id="CHEBI:57634"/>
        <dbReference type="EC" id="3.1.3.11"/>
    </reaction>
</comment>
<evidence type="ECO:0000256" key="6">
    <source>
        <dbReference type="ARBA" id="ARBA00023277"/>
    </source>
</evidence>
<evidence type="ECO:0000256" key="2">
    <source>
        <dbReference type="ARBA" id="ARBA00010941"/>
    </source>
</evidence>
<dbReference type="EMBL" id="MN740584">
    <property type="protein sequence ID" value="QHU35212.1"/>
    <property type="molecule type" value="Genomic_DNA"/>
</dbReference>
<organism evidence="10">
    <name type="scientific">viral metagenome</name>
    <dbReference type="NCBI Taxonomy" id="1070528"/>
    <lineage>
        <taxon>unclassified sequences</taxon>
        <taxon>metagenomes</taxon>
        <taxon>organismal metagenomes</taxon>
    </lineage>
</organism>
<dbReference type="Pfam" id="PF18913">
    <property type="entry name" value="FBPase_C"/>
    <property type="match status" value="1"/>
</dbReference>
<evidence type="ECO:0000256" key="7">
    <source>
        <dbReference type="ARBA" id="ARBA00024331"/>
    </source>
</evidence>
<evidence type="ECO:0000256" key="4">
    <source>
        <dbReference type="ARBA" id="ARBA00022490"/>
    </source>
</evidence>
<dbReference type="SUPFAM" id="SSF56655">
    <property type="entry name" value="Carbohydrate phosphatase"/>
    <property type="match status" value="1"/>
</dbReference>
<feature type="domain" description="Fructose-1-6-bisphosphatase class I N-terminal" evidence="8">
    <location>
        <begin position="9"/>
        <end position="156"/>
    </location>
</feature>
<name>A0A6C0M126_9ZZZZ</name>
<dbReference type="HAMAP" id="MF_01855">
    <property type="entry name" value="FBPase_class1"/>
    <property type="match status" value="1"/>
</dbReference>
<dbReference type="GO" id="GO:0006094">
    <property type="term" value="P:gluconeogenesis"/>
    <property type="evidence" value="ECO:0007669"/>
    <property type="project" value="TreeGrafter"/>
</dbReference>
<evidence type="ECO:0000259" key="9">
    <source>
        <dbReference type="Pfam" id="PF18913"/>
    </source>
</evidence>
<dbReference type="PANTHER" id="PTHR11556">
    <property type="entry name" value="FRUCTOSE-1,6-BISPHOSPHATASE-RELATED"/>
    <property type="match status" value="1"/>
</dbReference>